<dbReference type="EMBL" id="JACBZR010000001">
    <property type="protein sequence ID" value="NYI78662.1"/>
    <property type="molecule type" value="Genomic_DNA"/>
</dbReference>
<dbReference type="Pfam" id="PF17765">
    <property type="entry name" value="MLTR_LBD"/>
    <property type="match status" value="1"/>
</dbReference>
<dbReference type="SMART" id="SM00530">
    <property type="entry name" value="HTH_XRE"/>
    <property type="match status" value="1"/>
</dbReference>
<evidence type="ECO:0000313" key="3">
    <source>
        <dbReference type="Proteomes" id="UP000564496"/>
    </source>
</evidence>
<dbReference type="AlphaFoldDB" id="A0A7Z0DNC7"/>
<dbReference type="GO" id="GO:0003677">
    <property type="term" value="F:DNA binding"/>
    <property type="evidence" value="ECO:0007669"/>
    <property type="project" value="InterPro"/>
</dbReference>
<feature type="domain" description="HTH cro/C1-type" evidence="1">
    <location>
        <begin position="12"/>
        <end position="66"/>
    </location>
</feature>
<dbReference type="Gene3D" id="1.10.260.40">
    <property type="entry name" value="lambda repressor-like DNA-binding domains"/>
    <property type="match status" value="1"/>
</dbReference>
<dbReference type="Pfam" id="PF13560">
    <property type="entry name" value="HTH_31"/>
    <property type="match status" value="1"/>
</dbReference>
<protein>
    <submittedName>
        <fullName evidence="2">Transcriptional regulator with XRE-family HTH domain</fullName>
    </submittedName>
</protein>
<dbReference type="RefSeq" id="WP_179658959.1">
    <property type="nucleotide sequence ID" value="NZ_JACBZR010000001.1"/>
</dbReference>
<organism evidence="2 3">
    <name type="scientific">Nocardioides panzhihuensis</name>
    <dbReference type="NCBI Taxonomy" id="860243"/>
    <lineage>
        <taxon>Bacteria</taxon>
        <taxon>Bacillati</taxon>
        <taxon>Actinomycetota</taxon>
        <taxon>Actinomycetes</taxon>
        <taxon>Propionibacteriales</taxon>
        <taxon>Nocardioidaceae</taxon>
        <taxon>Nocardioides</taxon>
    </lineage>
</organism>
<dbReference type="Gene3D" id="3.30.450.180">
    <property type="match status" value="1"/>
</dbReference>
<dbReference type="PANTHER" id="PTHR35010">
    <property type="entry name" value="BLL4672 PROTEIN-RELATED"/>
    <property type="match status" value="1"/>
</dbReference>
<dbReference type="CDD" id="cd00093">
    <property type="entry name" value="HTH_XRE"/>
    <property type="match status" value="1"/>
</dbReference>
<dbReference type="Proteomes" id="UP000564496">
    <property type="component" value="Unassembled WGS sequence"/>
</dbReference>
<gene>
    <name evidence="2" type="ORF">BJ988_003310</name>
</gene>
<dbReference type="PANTHER" id="PTHR35010:SF4">
    <property type="entry name" value="BLL5781 PROTEIN"/>
    <property type="match status" value="1"/>
</dbReference>
<accession>A0A7Z0DNC7</accession>
<sequence>MTTAQLSVGELLRDWRERRRRSQLEVAIAADVSARHLSFIETGRSGPSRTMIERLCEELEVPLRERNRLYLAAGFAPVYQERPLDDLGVARSVVEAVLTGHEPYPACAVDVRWDVVATNRSMERFLAPLPAALRQPRLNMLRATLHPDGLASQIRNYAQWRAHVLRRVRRQLDRTAAAGLTELLAELEGYPVPAGSEEEAQAVAAKDHTLPVLPLLLRTSLGDLSFLYVLSVIGAPQDVTVDEITVEAMFPADDATREALLAINHE</sequence>
<dbReference type="SUPFAM" id="SSF47413">
    <property type="entry name" value="lambda repressor-like DNA-binding domains"/>
    <property type="match status" value="1"/>
</dbReference>
<name>A0A7Z0DNC7_9ACTN</name>
<dbReference type="InterPro" id="IPR001387">
    <property type="entry name" value="Cro/C1-type_HTH"/>
</dbReference>
<proteinExistence type="predicted"/>
<dbReference type="InterPro" id="IPR010982">
    <property type="entry name" value="Lambda_DNA-bd_dom_sf"/>
</dbReference>
<comment type="caution">
    <text evidence="2">The sequence shown here is derived from an EMBL/GenBank/DDBJ whole genome shotgun (WGS) entry which is preliminary data.</text>
</comment>
<dbReference type="InterPro" id="IPR041413">
    <property type="entry name" value="MLTR_LBD"/>
</dbReference>
<keyword evidence="3" id="KW-1185">Reference proteome</keyword>
<reference evidence="2 3" key="1">
    <citation type="submission" date="2020-07" db="EMBL/GenBank/DDBJ databases">
        <title>Sequencing the genomes of 1000 actinobacteria strains.</title>
        <authorList>
            <person name="Klenk H.-P."/>
        </authorList>
    </citation>
    <scope>NUCLEOTIDE SEQUENCE [LARGE SCALE GENOMIC DNA]</scope>
    <source>
        <strain evidence="2 3">DSM 26487</strain>
    </source>
</reference>
<evidence type="ECO:0000313" key="2">
    <source>
        <dbReference type="EMBL" id="NYI78662.1"/>
    </source>
</evidence>
<evidence type="ECO:0000259" key="1">
    <source>
        <dbReference type="PROSITE" id="PS50943"/>
    </source>
</evidence>
<dbReference type="PROSITE" id="PS50943">
    <property type="entry name" value="HTH_CROC1"/>
    <property type="match status" value="1"/>
</dbReference>